<dbReference type="Gene3D" id="3.40.710.10">
    <property type="entry name" value="DD-peptidase/beta-lactamase superfamily"/>
    <property type="match status" value="1"/>
</dbReference>
<feature type="region of interest" description="Disordered" evidence="8">
    <location>
        <begin position="285"/>
        <end position="304"/>
    </location>
</feature>
<dbReference type="EC" id="3.4.21.-" evidence="11"/>
<proteinExistence type="inferred from homology"/>
<feature type="domain" description="Peptidase S11 D-alanyl-D-alanine carboxypeptidase A N-terminal" evidence="10">
    <location>
        <begin position="30"/>
        <end position="259"/>
    </location>
</feature>
<dbReference type="Pfam" id="PF00768">
    <property type="entry name" value="Peptidase_S11"/>
    <property type="match status" value="1"/>
</dbReference>
<evidence type="ECO:0000256" key="7">
    <source>
        <dbReference type="RuleBase" id="RU004016"/>
    </source>
</evidence>
<evidence type="ECO:0000256" key="9">
    <source>
        <dbReference type="SAM" id="SignalP"/>
    </source>
</evidence>
<keyword evidence="2 9" id="KW-0732">Signal</keyword>
<feature type="compositionally biased region" description="Basic and acidic residues" evidence="8">
    <location>
        <begin position="289"/>
        <end position="304"/>
    </location>
</feature>
<dbReference type="PRINTS" id="PR00725">
    <property type="entry name" value="DADACBPTASE1"/>
</dbReference>
<dbReference type="EMBL" id="CP020373">
    <property type="protein sequence ID" value="AZQ12779.1"/>
    <property type="molecule type" value="Genomic_DNA"/>
</dbReference>
<dbReference type="PANTHER" id="PTHR21581">
    <property type="entry name" value="D-ALANYL-D-ALANINE CARBOXYPEPTIDASE"/>
    <property type="match status" value="1"/>
</dbReference>
<accession>A0ABM7DSU2</accession>
<evidence type="ECO:0000256" key="8">
    <source>
        <dbReference type="SAM" id="MobiDB-lite"/>
    </source>
</evidence>
<evidence type="ECO:0000256" key="2">
    <source>
        <dbReference type="ARBA" id="ARBA00022729"/>
    </source>
</evidence>
<keyword evidence="12" id="KW-1185">Reference proteome</keyword>
<dbReference type="NCBIfam" id="NF008668">
    <property type="entry name" value="PRK11669.1"/>
    <property type="match status" value="1"/>
</dbReference>
<dbReference type="SUPFAM" id="SSF56601">
    <property type="entry name" value="beta-lactamase/transpeptidase-like"/>
    <property type="match status" value="1"/>
</dbReference>
<gene>
    <name evidence="11" type="primary">pbpG_2</name>
    <name evidence="11" type="ORF">STH12_03727</name>
</gene>
<dbReference type="InterPro" id="IPR001967">
    <property type="entry name" value="Peptidase_S11_N"/>
</dbReference>
<evidence type="ECO:0000256" key="3">
    <source>
        <dbReference type="ARBA" id="ARBA00022801"/>
    </source>
</evidence>
<dbReference type="GO" id="GO:0016787">
    <property type="term" value="F:hydrolase activity"/>
    <property type="evidence" value="ECO:0007669"/>
    <property type="project" value="UniProtKB-KW"/>
</dbReference>
<evidence type="ECO:0000256" key="5">
    <source>
        <dbReference type="ARBA" id="ARBA00022984"/>
    </source>
</evidence>
<evidence type="ECO:0000313" key="11">
    <source>
        <dbReference type="EMBL" id="AZQ12779.1"/>
    </source>
</evidence>
<dbReference type="PANTHER" id="PTHR21581:SF26">
    <property type="entry name" value="D-ALANYL-D-ALANINE ENDOPEPTIDASE"/>
    <property type="match status" value="1"/>
</dbReference>
<organism evidence="11 12">
    <name type="scientific">Shewanella khirikhana</name>
    <dbReference type="NCBI Taxonomy" id="1965282"/>
    <lineage>
        <taxon>Bacteria</taxon>
        <taxon>Pseudomonadati</taxon>
        <taxon>Pseudomonadota</taxon>
        <taxon>Gammaproteobacteria</taxon>
        <taxon>Alteromonadales</taxon>
        <taxon>Shewanellaceae</taxon>
        <taxon>Shewanella</taxon>
    </lineage>
</organism>
<keyword evidence="6" id="KW-0961">Cell wall biogenesis/degradation</keyword>
<feature type="signal peptide" evidence="9">
    <location>
        <begin position="1"/>
        <end position="25"/>
    </location>
</feature>
<evidence type="ECO:0000256" key="6">
    <source>
        <dbReference type="ARBA" id="ARBA00023316"/>
    </source>
</evidence>
<protein>
    <submittedName>
        <fullName evidence="11">D-alanyl-D-alanine endopeptidase</fullName>
        <ecNumber evidence="11">3.4.21.-</ecNumber>
    </submittedName>
</protein>
<evidence type="ECO:0000313" key="12">
    <source>
        <dbReference type="Proteomes" id="UP000278437"/>
    </source>
</evidence>
<dbReference type="Proteomes" id="UP000278437">
    <property type="component" value="Chromosome"/>
</dbReference>
<dbReference type="InterPro" id="IPR012338">
    <property type="entry name" value="Beta-lactam/transpept-like"/>
</dbReference>
<evidence type="ECO:0000256" key="1">
    <source>
        <dbReference type="ARBA" id="ARBA00007164"/>
    </source>
</evidence>
<sequence length="304" mass="33148">MKSKLFRVIGSFMLLGLMAAPGAFGASKSETSKQELASYSAMLVDTKTNEVLYSSNPEAVMPIASVSKLMTAMVTLDAKLSLKEKLTVTVAENPEMKNVYSRIRLGSTLSRKDAMLLTLMSSENRAATTLAHHYPGGYKAFVKAMNAKAKALGMSNSHFVEPTGLSEKNVSTAADLVKLLQAARSYPLLGELSSTPSKSVTFGKPRYSLAFYNTNRLVNKDSWDINLTKTGYTDAAGHCLVMLTRMAKRDVAFVVLDSFGKQTHLGDAGRLKKWLETGKVSPIPASAKTYKEQRTRERKGNNKA</sequence>
<keyword evidence="5" id="KW-0573">Peptidoglycan synthesis</keyword>
<keyword evidence="4" id="KW-0133">Cell shape</keyword>
<dbReference type="InterPro" id="IPR018044">
    <property type="entry name" value="Peptidase_S11"/>
</dbReference>
<feature type="chain" id="PRO_5045744333" evidence="9">
    <location>
        <begin position="26"/>
        <end position="304"/>
    </location>
</feature>
<reference evidence="12" key="1">
    <citation type="submission" date="2017-03" db="EMBL/GenBank/DDBJ databases">
        <title>Full genome sequence of a non-lethal Shewanella isolate that potentiates virulence of Vibio parahaemolyticus causing acute hepatopancreatic necrosis disease (AHPND) in shrimp.</title>
        <authorList>
            <person name="Prachumwat A."/>
            <person name="Sritunyalucksana K."/>
        </authorList>
    </citation>
    <scope>NUCLEOTIDE SEQUENCE [LARGE SCALE GENOMIC DNA]</scope>
    <source>
        <strain evidence="12">TH2012</strain>
    </source>
</reference>
<evidence type="ECO:0000256" key="4">
    <source>
        <dbReference type="ARBA" id="ARBA00022960"/>
    </source>
</evidence>
<evidence type="ECO:0000259" key="10">
    <source>
        <dbReference type="Pfam" id="PF00768"/>
    </source>
</evidence>
<keyword evidence="3 11" id="KW-0378">Hydrolase</keyword>
<name>A0ABM7DSU2_9GAMM</name>
<comment type="similarity">
    <text evidence="1 7">Belongs to the peptidase S11 family.</text>
</comment>